<dbReference type="EMBL" id="QEHR01000004">
    <property type="protein sequence ID" value="PVW15338.1"/>
    <property type="molecule type" value="Genomic_DNA"/>
</dbReference>
<dbReference type="InterPro" id="IPR051016">
    <property type="entry name" value="Diverse_Substrate_AcTransf"/>
</dbReference>
<dbReference type="SUPFAM" id="SSF55729">
    <property type="entry name" value="Acyl-CoA N-acyltransferases (Nat)"/>
    <property type="match status" value="1"/>
</dbReference>
<feature type="domain" description="N-acetyltransferase" evidence="4">
    <location>
        <begin position="3"/>
        <end position="158"/>
    </location>
</feature>
<dbReference type="Proteomes" id="UP000245962">
    <property type="component" value="Unassembled WGS sequence"/>
</dbReference>
<evidence type="ECO:0000256" key="3">
    <source>
        <dbReference type="ARBA" id="ARBA00023315"/>
    </source>
</evidence>
<comment type="caution">
    <text evidence="5">The sequence shown here is derived from an EMBL/GenBank/DDBJ whole genome shotgun (WGS) entry which is preliminary data.</text>
</comment>
<reference evidence="5 6" key="1">
    <citation type="submission" date="2018-04" db="EMBL/GenBank/DDBJ databases">
        <title>Marixanthomonas spongiae HN-E44 sp. nov., isolated from a marine sponge.</title>
        <authorList>
            <person name="Luo L."/>
            <person name="Zhuang L."/>
        </authorList>
    </citation>
    <scope>NUCLEOTIDE SEQUENCE [LARGE SCALE GENOMIC DNA]</scope>
    <source>
        <strain evidence="5 6">HN-E44</strain>
    </source>
</reference>
<evidence type="ECO:0000313" key="5">
    <source>
        <dbReference type="EMBL" id="PVW15338.1"/>
    </source>
</evidence>
<keyword evidence="6" id="KW-1185">Reference proteome</keyword>
<name>A0A2U0I2L4_9FLAO</name>
<dbReference type="FunFam" id="3.40.630.30:FF:000064">
    <property type="entry name" value="GNAT family acetyltransferase"/>
    <property type="match status" value="1"/>
</dbReference>
<dbReference type="GO" id="GO:0008080">
    <property type="term" value="F:N-acetyltransferase activity"/>
    <property type="evidence" value="ECO:0007669"/>
    <property type="project" value="UniProtKB-ARBA"/>
</dbReference>
<evidence type="ECO:0000313" key="6">
    <source>
        <dbReference type="Proteomes" id="UP000245962"/>
    </source>
</evidence>
<gene>
    <name evidence="5" type="ORF">DDV96_08040</name>
</gene>
<dbReference type="Pfam" id="PF00583">
    <property type="entry name" value="Acetyltransf_1"/>
    <property type="match status" value="1"/>
</dbReference>
<dbReference type="Gene3D" id="3.40.630.30">
    <property type="match status" value="1"/>
</dbReference>
<organism evidence="5 6">
    <name type="scientific">Marixanthomonas spongiae</name>
    <dbReference type="NCBI Taxonomy" id="2174845"/>
    <lineage>
        <taxon>Bacteria</taxon>
        <taxon>Pseudomonadati</taxon>
        <taxon>Bacteroidota</taxon>
        <taxon>Flavobacteriia</taxon>
        <taxon>Flavobacteriales</taxon>
        <taxon>Flavobacteriaceae</taxon>
        <taxon>Marixanthomonas</taxon>
    </lineage>
</organism>
<dbReference type="InterPro" id="IPR016181">
    <property type="entry name" value="Acyl_CoA_acyltransferase"/>
</dbReference>
<accession>A0A2U0I2L4</accession>
<proteinExistence type="inferred from homology"/>
<evidence type="ECO:0000259" key="4">
    <source>
        <dbReference type="PROSITE" id="PS51186"/>
    </source>
</evidence>
<comment type="similarity">
    <text evidence="1">Belongs to the acetyltransferase family.</text>
</comment>
<keyword evidence="2 5" id="KW-0808">Transferase</keyword>
<dbReference type="AlphaFoldDB" id="A0A2U0I2L4"/>
<evidence type="ECO:0000256" key="1">
    <source>
        <dbReference type="ARBA" id="ARBA00008694"/>
    </source>
</evidence>
<dbReference type="PANTHER" id="PTHR10545:SF29">
    <property type="entry name" value="GH14572P-RELATED"/>
    <property type="match status" value="1"/>
</dbReference>
<evidence type="ECO:0000256" key="2">
    <source>
        <dbReference type="ARBA" id="ARBA00022679"/>
    </source>
</evidence>
<keyword evidence="3" id="KW-0012">Acyltransferase</keyword>
<dbReference type="InterPro" id="IPR000182">
    <property type="entry name" value="GNAT_dom"/>
</dbReference>
<dbReference type="PIRSF" id="PIRSF037663">
    <property type="entry name" value="Acetyltransf_GNAT_prd"/>
    <property type="match status" value="1"/>
</dbReference>
<dbReference type="PANTHER" id="PTHR10545">
    <property type="entry name" value="DIAMINE N-ACETYLTRANSFERASE"/>
    <property type="match status" value="1"/>
</dbReference>
<dbReference type="InterPro" id="IPR017255">
    <property type="entry name" value="AcTrfase_GNAT_prd"/>
</dbReference>
<dbReference type="CDD" id="cd04301">
    <property type="entry name" value="NAT_SF"/>
    <property type="match status" value="1"/>
</dbReference>
<dbReference type="OrthoDB" id="9805924at2"/>
<sequence>MDFNIRKSTKEDMPAVLHLIKELADYEKMEHEVEITTEDLIREGFGEHSLFDCFIAEKEDGEVVGMALVYFRFSTWKGKTLHLEDLMVKKEYRGKGLGIAIYSEVIQYGASHGVKRIEWIVLDWNKNAIKFYEDTGAELQKQWYTVQMDEEGIKKFVENL</sequence>
<protein>
    <submittedName>
        <fullName evidence="5">GNAT family N-acetyltransferase</fullName>
    </submittedName>
</protein>
<dbReference type="RefSeq" id="WP_116694229.1">
    <property type="nucleotide sequence ID" value="NZ_QEHR01000004.1"/>
</dbReference>
<dbReference type="PROSITE" id="PS51186">
    <property type="entry name" value="GNAT"/>
    <property type="match status" value="1"/>
</dbReference>